<organism evidence="1 2">
    <name type="scientific">Hypsizygus marmoreus</name>
    <name type="common">White beech mushroom</name>
    <name type="synonym">Agaricus marmoreus</name>
    <dbReference type="NCBI Taxonomy" id="39966"/>
    <lineage>
        <taxon>Eukaryota</taxon>
        <taxon>Fungi</taxon>
        <taxon>Dikarya</taxon>
        <taxon>Basidiomycota</taxon>
        <taxon>Agaricomycotina</taxon>
        <taxon>Agaricomycetes</taxon>
        <taxon>Agaricomycetidae</taxon>
        <taxon>Agaricales</taxon>
        <taxon>Tricholomatineae</taxon>
        <taxon>Lyophyllaceae</taxon>
        <taxon>Hypsizygus</taxon>
    </lineage>
</organism>
<keyword evidence="2" id="KW-1185">Reference proteome</keyword>
<protein>
    <submittedName>
        <fullName evidence="1">Uncharacterized protein</fullName>
    </submittedName>
</protein>
<accession>A0A369JX38</accession>
<dbReference type="AlphaFoldDB" id="A0A369JX38"/>
<dbReference type="OrthoDB" id="3246730at2759"/>
<dbReference type="EMBL" id="LUEZ02000040">
    <property type="protein sequence ID" value="RDB25800.1"/>
    <property type="molecule type" value="Genomic_DNA"/>
</dbReference>
<evidence type="ECO:0000313" key="2">
    <source>
        <dbReference type="Proteomes" id="UP000076154"/>
    </source>
</evidence>
<proteinExistence type="predicted"/>
<reference evidence="1" key="1">
    <citation type="submission" date="2018-04" db="EMBL/GenBank/DDBJ databases">
        <title>Whole genome sequencing of Hypsizygus marmoreus.</title>
        <authorList>
            <person name="Choi I.-G."/>
            <person name="Min B."/>
            <person name="Kim J.-G."/>
            <person name="Kim S."/>
            <person name="Oh Y.-L."/>
            <person name="Kong W.-S."/>
            <person name="Park H."/>
            <person name="Jeong J."/>
            <person name="Song E.-S."/>
        </authorList>
    </citation>
    <scope>NUCLEOTIDE SEQUENCE [LARGE SCALE GENOMIC DNA]</scope>
    <source>
        <strain evidence="1">51987-8</strain>
    </source>
</reference>
<name>A0A369JX38_HYPMA</name>
<evidence type="ECO:0000313" key="1">
    <source>
        <dbReference type="EMBL" id="RDB25800.1"/>
    </source>
</evidence>
<gene>
    <name evidence="1" type="ORF">Hypma_006600</name>
</gene>
<comment type="caution">
    <text evidence="1">The sequence shown here is derived from an EMBL/GenBank/DDBJ whole genome shotgun (WGS) entry which is preliminary data.</text>
</comment>
<dbReference type="Proteomes" id="UP000076154">
    <property type="component" value="Unassembled WGS sequence"/>
</dbReference>
<dbReference type="InParanoid" id="A0A369JX38"/>
<sequence length="107" mass="12392">MLHQNYLQALKIIETNTLDVNGVLALKGINTTTLESYIDDERLYFESLGKEPQDDLHAIAYVELLQELWETDTQYDNAASRFRTQTPQDYQFISPELSYAQNLSTTR</sequence>